<evidence type="ECO:0000313" key="3">
    <source>
        <dbReference type="Proteomes" id="UP000247755"/>
    </source>
</evidence>
<dbReference type="EMBL" id="QJJY01000040">
    <property type="protein sequence ID" value="PXX22412.1"/>
    <property type="molecule type" value="Genomic_DNA"/>
</dbReference>
<accession>A0A318HVN2</accession>
<keyword evidence="1" id="KW-0732">Signal</keyword>
<proteinExistence type="predicted"/>
<comment type="caution">
    <text evidence="2">The sequence shown here is derived from an EMBL/GenBank/DDBJ whole genome shotgun (WGS) entry which is preliminary data.</text>
</comment>
<dbReference type="AlphaFoldDB" id="A0A318HVN2"/>
<name>A0A318HVN2_BURPY</name>
<sequence length="175" mass="19586">MKKYIRNAILLIITVANFLVSAKAADFLGATSLCHQGEIEYFSCELYDSNKIASVCAADNISPDHGYVQYRFGTHGHIEYRFPGKLLPPRGKISIVDVSRLPDGLGSHLKFVSERYTYVVSNALVPGEVYVEKDGKIVFDKICKGSTYKPFDNMARRGLEYGVTDSVDRLDQHDK</sequence>
<evidence type="ECO:0000256" key="1">
    <source>
        <dbReference type="SAM" id="SignalP"/>
    </source>
</evidence>
<gene>
    <name evidence="2" type="ORF">NA66_104037</name>
</gene>
<feature type="chain" id="PRO_5016463329" evidence="1">
    <location>
        <begin position="25"/>
        <end position="175"/>
    </location>
</feature>
<dbReference type="Proteomes" id="UP000247755">
    <property type="component" value="Unassembled WGS sequence"/>
</dbReference>
<dbReference type="RefSeq" id="WP_143155812.1">
    <property type="nucleotide sequence ID" value="NZ_QJJY01000040.1"/>
</dbReference>
<evidence type="ECO:0000313" key="2">
    <source>
        <dbReference type="EMBL" id="PXX22412.1"/>
    </source>
</evidence>
<feature type="signal peptide" evidence="1">
    <location>
        <begin position="1"/>
        <end position="24"/>
    </location>
</feature>
<reference evidence="2 3" key="1">
    <citation type="submission" date="2018-05" db="EMBL/GenBank/DDBJ databases">
        <title>Comparative genomics of bacterial root endophytes of switchgrass collected from native prairies over two seasons.</title>
        <authorList>
            <person name="Tang Y."/>
        </authorList>
    </citation>
    <scope>NUCLEOTIDE SEQUENCE [LARGE SCALE GENOMIC DNA]</scope>
    <source>
        <strain evidence="2 3">NFIX32</strain>
    </source>
</reference>
<organism evidence="2 3">
    <name type="scientific">Burkholderia pyrrocinia</name>
    <name type="common">Pseudomonas pyrrocinia</name>
    <dbReference type="NCBI Taxonomy" id="60550"/>
    <lineage>
        <taxon>Bacteria</taxon>
        <taxon>Pseudomonadati</taxon>
        <taxon>Pseudomonadota</taxon>
        <taxon>Betaproteobacteria</taxon>
        <taxon>Burkholderiales</taxon>
        <taxon>Burkholderiaceae</taxon>
        <taxon>Burkholderia</taxon>
        <taxon>Burkholderia cepacia complex</taxon>
    </lineage>
</organism>
<protein>
    <submittedName>
        <fullName evidence="2">Uncharacterized protein</fullName>
    </submittedName>
</protein>